<comment type="cofactor">
    <cofactor evidence="4">
        <name>a divalent metal cation</name>
        <dbReference type="ChEBI" id="CHEBI:60240"/>
    </cofactor>
    <text evidence="4">Binds 2 divalent metal cations per subunit. Site 1 may preferentially bind zinc ions, while site 2 has a preference for magnesium and/or manganese ions.</text>
</comment>
<dbReference type="SUPFAM" id="SSF55781">
    <property type="entry name" value="GAF domain-like"/>
    <property type="match status" value="2"/>
</dbReference>
<comment type="similarity">
    <text evidence="4">Belongs to the cyclic nucleotide phosphodiesterase family.</text>
</comment>
<evidence type="ECO:0000256" key="4">
    <source>
        <dbReference type="RuleBase" id="RU363067"/>
    </source>
</evidence>
<keyword evidence="1" id="KW-0140">cGMP</keyword>
<evidence type="ECO:0000256" key="2">
    <source>
        <dbReference type="ARBA" id="ARBA00022723"/>
    </source>
</evidence>
<evidence type="ECO:0000259" key="6">
    <source>
        <dbReference type="PROSITE" id="PS51845"/>
    </source>
</evidence>
<gene>
    <name evidence="7" type="primary">PDE6C</name>
    <name evidence="7" type="ORF">L345_07348</name>
</gene>
<keyword evidence="8" id="KW-1185">Reference proteome</keyword>
<dbReference type="InterPro" id="IPR003018">
    <property type="entry name" value="GAF"/>
</dbReference>
<evidence type="ECO:0000256" key="3">
    <source>
        <dbReference type="ARBA" id="ARBA00022801"/>
    </source>
</evidence>
<dbReference type="Pfam" id="PF00233">
    <property type="entry name" value="PDEase_I"/>
    <property type="match status" value="1"/>
</dbReference>
<dbReference type="Proteomes" id="UP000018936">
    <property type="component" value="Unassembled WGS sequence"/>
</dbReference>
<dbReference type="FunFam" id="3.30.450.40:FF:000001">
    <property type="entry name" value="Phosphodiesterase"/>
    <property type="match status" value="1"/>
</dbReference>
<dbReference type="SMART" id="SM00065">
    <property type="entry name" value="GAF"/>
    <property type="match status" value="2"/>
</dbReference>
<dbReference type="EMBL" id="AZIM01001451">
    <property type="protein sequence ID" value="ETE66868.1"/>
    <property type="molecule type" value="Genomic_DNA"/>
</dbReference>
<evidence type="ECO:0000256" key="5">
    <source>
        <dbReference type="SAM" id="MobiDB-lite"/>
    </source>
</evidence>
<dbReference type="Gene3D" id="3.30.450.40">
    <property type="match status" value="2"/>
</dbReference>
<dbReference type="SUPFAM" id="SSF109604">
    <property type="entry name" value="HD-domain/PDEase-like"/>
    <property type="match status" value="1"/>
</dbReference>
<dbReference type="GO" id="GO:0046872">
    <property type="term" value="F:metal ion binding"/>
    <property type="evidence" value="ECO:0007669"/>
    <property type="project" value="UniProtKB-KW"/>
</dbReference>
<dbReference type="EC" id="3.1.4.-" evidence="4"/>
<evidence type="ECO:0000256" key="1">
    <source>
        <dbReference type="ARBA" id="ARBA00022535"/>
    </source>
</evidence>
<proteinExistence type="inferred from homology"/>
<dbReference type="InterPro" id="IPR002073">
    <property type="entry name" value="PDEase_catalytic_dom"/>
</dbReference>
<feature type="compositionally biased region" description="Basic and acidic residues" evidence="5">
    <location>
        <begin position="26"/>
        <end position="37"/>
    </location>
</feature>
<dbReference type="Pfam" id="PF01590">
    <property type="entry name" value="GAF"/>
    <property type="match status" value="2"/>
</dbReference>
<dbReference type="GO" id="GO:0007165">
    <property type="term" value="P:signal transduction"/>
    <property type="evidence" value="ECO:0007669"/>
    <property type="project" value="InterPro"/>
</dbReference>
<dbReference type="InterPro" id="IPR029016">
    <property type="entry name" value="GAF-like_dom_sf"/>
</dbReference>
<protein>
    <recommendedName>
        <fullName evidence="4">Phosphodiesterase</fullName>
        <ecNumber evidence="4">3.1.4.-</ecNumber>
    </recommendedName>
</protein>
<keyword evidence="2 4" id="KW-0479">Metal-binding</keyword>
<dbReference type="PROSITE" id="PS51845">
    <property type="entry name" value="PDEASE_I_2"/>
    <property type="match status" value="1"/>
</dbReference>
<comment type="caution">
    <text evidence="7">The sequence shown here is derived from an EMBL/GenBank/DDBJ whole genome shotgun (WGS) entry which is preliminary data.</text>
</comment>
<dbReference type="CDD" id="cd00077">
    <property type="entry name" value="HDc"/>
    <property type="match status" value="1"/>
</dbReference>
<dbReference type="GO" id="GO:0004114">
    <property type="term" value="F:3',5'-cyclic-nucleotide phosphodiesterase activity"/>
    <property type="evidence" value="ECO:0007669"/>
    <property type="project" value="InterPro"/>
</dbReference>
<keyword evidence="3 4" id="KW-0378">Hydrolase</keyword>
<dbReference type="PROSITE" id="PS00126">
    <property type="entry name" value="PDEASE_I_1"/>
    <property type="match status" value="1"/>
</dbReference>
<feature type="non-terminal residue" evidence="7">
    <location>
        <position position="734"/>
    </location>
</feature>
<organism evidence="7 8">
    <name type="scientific">Ophiophagus hannah</name>
    <name type="common">King cobra</name>
    <name type="synonym">Naja hannah</name>
    <dbReference type="NCBI Taxonomy" id="8665"/>
    <lineage>
        <taxon>Eukaryota</taxon>
        <taxon>Metazoa</taxon>
        <taxon>Chordata</taxon>
        <taxon>Craniata</taxon>
        <taxon>Vertebrata</taxon>
        <taxon>Euteleostomi</taxon>
        <taxon>Lepidosauria</taxon>
        <taxon>Squamata</taxon>
        <taxon>Bifurcata</taxon>
        <taxon>Unidentata</taxon>
        <taxon>Episquamata</taxon>
        <taxon>Toxicofera</taxon>
        <taxon>Serpentes</taxon>
        <taxon>Colubroidea</taxon>
        <taxon>Elapidae</taxon>
        <taxon>Elapinae</taxon>
        <taxon>Ophiophagus</taxon>
    </lineage>
</organism>
<dbReference type="InterPro" id="IPR036971">
    <property type="entry name" value="PDEase_catalytic_dom_sf"/>
</dbReference>
<dbReference type="InterPro" id="IPR003607">
    <property type="entry name" value="HD/PDEase_dom"/>
</dbReference>
<dbReference type="InterPro" id="IPR023174">
    <property type="entry name" value="PDEase_CS"/>
</dbReference>
<reference evidence="7 8" key="1">
    <citation type="journal article" date="2013" name="Proc. Natl. Acad. Sci. U.S.A.">
        <title>The king cobra genome reveals dynamic gene evolution and adaptation in the snake venom system.</title>
        <authorList>
            <person name="Vonk F.J."/>
            <person name="Casewell N.R."/>
            <person name="Henkel C.V."/>
            <person name="Heimberg A.M."/>
            <person name="Jansen H.J."/>
            <person name="McCleary R.J."/>
            <person name="Kerkkamp H.M."/>
            <person name="Vos R.A."/>
            <person name="Guerreiro I."/>
            <person name="Calvete J.J."/>
            <person name="Wuster W."/>
            <person name="Woods A.E."/>
            <person name="Logan J.M."/>
            <person name="Harrison R.A."/>
            <person name="Castoe T.A."/>
            <person name="de Koning A.P."/>
            <person name="Pollock D.D."/>
            <person name="Yandell M."/>
            <person name="Calderon D."/>
            <person name="Renjifo C."/>
            <person name="Currier R.B."/>
            <person name="Salgado D."/>
            <person name="Pla D."/>
            <person name="Sanz L."/>
            <person name="Hyder A.S."/>
            <person name="Ribeiro J.M."/>
            <person name="Arntzen J.W."/>
            <person name="van den Thillart G.E."/>
            <person name="Boetzer M."/>
            <person name="Pirovano W."/>
            <person name="Dirks R.P."/>
            <person name="Spaink H.P."/>
            <person name="Duboule D."/>
            <person name="McGlinn E."/>
            <person name="Kini R.M."/>
            <person name="Richardson M.K."/>
        </authorList>
    </citation>
    <scope>NUCLEOTIDE SEQUENCE</scope>
    <source>
        <tissue evidence="7">Blood</tissue>
    </source>
</reference>
<dbReference type="OrthoDB" id="546632at2759"/>
<feature type="non-terminal residue" evidence="7">
    <location>
        <position position="1"/>
    </location>
</feature>
<feature type="domain" description="PDEase" evidence="6">
    <location>
        <begin position="488"/>
        <end position="734"/>
    </location>
</feature>
<feature type="region of interest" description="Disordered" evidence="5">
    <location>
        <begin position="14"/>
        <end position="37"/>
    </location>
</feature>
<name>V8NYW5_OPHHA</name>
<evidence type="ECO:0000313" key="7">
    <source>
        <dbReference type="EMBL" id="ETE66868.1"/>
    </source>
</evidence>
<evidence type="ECO:0000313" key="8">
    <source>
        <dbReference type="Proteomes" id="UP000018936"/>
    </source>
</evidence>
<dbReference type="AlphaFoldDB" id="V8NYW5"/>
<dbReference type="Gene3D" id="1.10.1300.10">
    <property type="entry name" value="3'5'-cyclic nucleotide phosphodiesterase, catalytic domain"/>
    <property type="match status" value="2"/>
</dbReference>
<accession>V8NYW5</accession>
<dbReference type="PANTHER" id="PTHR11347">
    <property type="entry name" value="CYCLIC NUCLEOTIDE PHOSPHODIESTERASE"/>
    <property type="match status" value="1"/>
</dbReference>
<sequence length="734" mass="85318">SKIRLLLGFGGDARVKQQQQQQQQSAKEKPSRMGEINKEDVEKYLENNPQFAKEFYDKRLRPEALTNLFRVNTENLKEGISFKEMTRVEECEILLELLSEIQDDEAGMEKISHKVLQRLAQLIAADKCSMFICRSRNGIPELASMLFDVTPTSSYDDNLVNPEKEIVFPLDIGIVGWTAHTKKSFNVPDVKKNNHFSDFVDKQTGYTTNNMLTIPILQCKEVLAVFMALNKQNASEFSKEDEDILLWSANKVFEELTDIERQFHKAMYTIRQYLNCERYSIGLLDMTKEKEFYDEWPIKLGEAEPYKGPKTPDGREVNFYKIIDYILHGEEQIQVIPSPPADHWCLVSGLPTYVAVNGFICNMMNPAADEYFTFQKEPLDDSGWTVKNVLSLPIVNKKEEIVGVATFYNRKDAKPFDEYDEQITEMLTQFLGWSVLNPDTYEKLNKMENRKDIAQEMLMYQTKATPSEVKSILKCQEKLNQENFEDCDEKQLVKILAEELPEPSSVELFEFRFSDFPVTDHDLIKCGIQMFFQLKVLTRWMYTIRKGYRDITYHNWRHGFNTGRLKKYYTDLEAFAMVSAAFCHDIDHRGTNNLYQMKSAAPLARLHGSSILERHHLEYSKTLLQDESLNIFQNLNKRQHENVLHIFEVCIIATDLALYFKAMMMTGCDLSAITKPWEVQSKVALMVASEFWEQGDLERTVLQQQPIPLMDRAKRDELPKLQCGFIDFVCTFVY</sequence>